<evidence type="ECO:0000256" key="1">
    <source>
        <dbReference type="SAM" id="MobiDB-lite"/>
    </source>
</evidence>
<feature type="signal peptide" evidence="3">
    <location>
        <begin position="1"/>
        <end position="22"/>
    </location>
</feature>
<dbReference type="AlphaFoldDB" id="A0A7S4K9R0"/>
<dbReference type="PANTHER" id="PTHR38909:SF1">
    <property type="entry name" value="G PROTEIN GAMMA DOMAIN-CONTAINING PROTEIN"/>
    <property type="match status" value="1"/>
</dbReference>
<feature type="domain" description="PDZ" evidence="4">
    <location>
        <begin position="563"/>
        <end position="634"/>
    </location>
</feature>
<evidence type="ECO:0000259" key="4">
    <source>
        <dbReference type="SMART" id="SM00228"/>
    </source>
</evidence>
<keyword evidence="2" id="KW-0812">Transmembrane</keyword>
<dbReference type="SMART" id="SM00228">
    <property type="entry name" value="PDZ"/>
    <property type="match status" value="1"/>
</dbReference>
<feature type="region of interest" description="Disordered" evidence="1">
    <location>
        <begin position="398"/>
        <end position="429"/>
    </location>
</feature>
<accession>A0A7S4K9R0</accession>
<dbReference type="Gene3D" id="2.30.42.10">
    <property type="match status" value="1"/>
</dbReference>
<keyword evidence="2" id="KW-1133">Transmembrane helix</keyword>
<feature type="chain" id="PRO_5031262420" description="PDZ domain-containing protein" evidence="3">
    <location>
        <begin position="23"/>
        <end position="639"/>
    </location>
</feature>
<dbReference type="EMBL" id="HBKQ01060930">
    <property type="protein sequence ID" value="CAE2288058.1"/>
    <property type="molecule type" value="Transcribed_RNA"/>
</dbReference>
<reference evidence="5" key="1">
    <citation type="submission" date="2021-01" db="EMBL/GenBank/DDBJ databases">
        <authorList>
            <person name="Corre E."/>
            <person name="Pelletier E."/>
            <person name="Niang G."/>
            <person name="Scheremetjew M."/>
            <person name="Finn R."/>
            <person name="Kale V."/>
            <person name="Holt S."/>
            <person name="Cochrane G."/>
            <person name="Meng A."/>
            <person name="Brown T."/>
            <person name="Cohen L."/>
        </authorList>
    </citation>
    <scope>NUCLEOTIDE SEQUENCE</scope>
    <source>
        <strain evidence="5">Isolate 1302-5</strain>
    </source>
</reference>
<name>A0A7S4K9R0_9STRA</name>
<keyword evidence="2" id="KW-0472">Membrane</keyword>
<protein>
    <recommendedName>
        <fullName evidence="4">PDZ domain-containing protein</fullName>
    </recommendedName>
</protein>
<keyword evidence="3" id="KW-0732">Signal</keyword>
<feature type="transmembrane region" description="Helical" evidence="2">
    <location>
        <begin position="357"/>
        <end position="382"/>
    </location>
</feature>
<dbReference type="InterPro" id="IPR001478">
    <property type="entry name" value="PDZ"/>
</dbReference>
<dbReference type="SUPFAM" id="SSF50156">
    <property type="entry name" value="PDZ domain-like"/>
    <property type="match status" value="1"/>
</dbReference>
<gene>
    <name evidence="5" type="ORF">OAUR00152_LOCUS41521</name>
</gene>
<organism evidence="5">
    <name type="scientific">Odontella aurita</name>
    <dbReference type="NCBI Taxonomy" id="265563"/>
    <lineage>
        <taxon>Eukaryota</taxon>
        <taxon>Sar</taxon>
        <taxon>Stramenopiles</taxon>
        <taxon>Ochrophyta</taxon>
        <taxon>Bacillariophyta</taxon>
        <taxon>Mediophyceae</taxon>
        <taxon>Biddulphiophycidae</taxon>
        <taxon>Eupodiscales</taxon>
        <taxon>Odontellaceae</taxon>
        <taxon>Odontella</taxon>
    </lineage>
</organism>
<dbReference type="PANTHER" id="PTHR38909">
    <property type="entry name" value="G PROTEIN GAMMA DOMAIN-CONTAINING PROTEIN"/>
    <property type="match status" value="1"/>
</dbReference>
<evidence type="ECO:0000313" key="5">
    <source>
        <dbReference type="EMBL" id="CAE2288058.1"/>
    </source>
</evidence>
<feature type="compositionally biased region" description="Basic and acidic residues" evidence="1">
    <location>
        <begin position="410"/>
        <end position="423"/>
    </location>
</feature>
<feature type="region of interest" description="Disordered" evidence="1">
    <location>
        <begin position="167"/>
        <end position="190"/>
    </location>
</feature>
<dbReference type="InterPro" id="IPR036034">
    <property type="entry name" value="PDZ_sf"/>
</dbReference>
<evidence type="ECO:0000256" key="2">
    <source>
        <dbReference type="SAM" id="Phobius"/>
    </source>
</evidence>
<evidence type="ECO:0000256" key="3">
    <source>
        <dbReference type="SAM" id="SignalP"/>
    </source>
</evidence>
<sequence>MNPRFRSFVLLLGVLSFGFSNGAELGRKSSRYNELTNTEESHLLEEANFRSQARLSDGDIGCAENGSADAICKPVGSDDDSLAVCHYVSVATDVIESCAVWIQEISTNDNDGEKETNERCCQKCTVCEGGDGFMYDCSNVVKDFKSTACVGDLTVPNDFTMISSTNTVGEAADGGDSGTSDEDVSNKNDYTGPLKNTAMVMTFYGMDEFNHHAKRVFTSEYKKFVESYYKGRGADAIVSINIQGVDTTPSDRRRRLGQGPAAAVEFDQESRYRGLPPGTTPEAFISDPFADCDGVIVIDDADCGGTRAFLQQLASAHHTFEGLTTIAGPVDAGSDKTTTTGAQGDAVTPTQSGGNNMVIIAIVIVVTVIVEVLLMGVAYYLWKKRKDNKEVGAFESKEVKTTGTEDEEDGKSFKNEDIGQKDDYFDEENASLGPSIVDNYVNDEDDGTLSYLDAGSHRHFTSHAPSVLSDADDRTAEYDYRKAFLSGPYNGQSVISGVTQDDQSKWSDANTRDDGTQYTEDEHTHAIMPYLLPYNGMPKGKSWKNAAAYYQNGQRTTITAPPGKLGLVIDNPDGWAPVIHTVGPASVLRDRLRVGDRLLAVDDNNVTGKTAVEVSKLIAKRCNRVRVLKIVRAPQFAEI</sequence>
<proteinExistence type="predicted"/>